<evidence type="ECO:0000313" key="2">
    <source>
        <dbReference type="Proteomes" id="UP000800040"/>
    </source>
</evidence>
<dbReference type="Proteomes" id="UP000800040">
    <property type="component" value="Unassembled WGS sequence"/>
</dbReference>
<name>A0A6A5K1Y7_9PLEO</name>
<evidence type="ECO:0000313" key="1">
    <source>
        <dbReference type="EMBL" id="KAF1828454.1"/>
    </source>
</evidence>
<reference evidence="1" key="1">
    <citation type="submission" date="2020-01" db="EMBL/GenBank/DDBJ databases">
        <authorList>
            <consortium name="DOE Joint Genome Institute"/>
            <person name="Haridas S."/>
            <person name="Albert R."/>
            <person name="Binder M."/>
            <person name="Bloem J."/>
            <person name="Labutti K."/>
            <person name="Salamov A."/>
            <person name="Andreopoulos B."/>
            <person name="Baker S.E."/>
            <person name="Barry K."/>
            <person name="Bills G."/>
            <person name="Bluhm B.H."/>
            <person name="Cannon C."/>
            <person name="Castanera R."/>
            <person name="Culley D.E."/>
            <person name="Daum C."/>
            <person name="Ezra D."/>
            <person name="Gonzalez J.B."/>
            <person name="Henrissat B."/>
            <person name="Kuo A."/>
            <person name="Liang C."/>
            <person name="Lipzen A."/>
            <person name="Lutzoni F."/>
            <person name="Magnuson J."/>
            <person name="Mondo S."/>
            <person name="Nolan M."/>
            <person name="Ohm R."/>
            <person name="Pangilinan J."/>
            <person name="Park H.-J."/>
            <person name="Ramirez L."/>
            <person name="Alfaro M."/>
            <person name="Sun H."/>
            <person name="Tritt A."/>
            <person name="Yoshinaga Y."/>
            <person name="Zwiers L.-H."/>
            <person name="Turgeon B.G."/>
            <person name="Goodwin S.B."/>
            <person name="Spatafora J.W."/>
            <person name="Crous P.W."/>
            <person name="Grigoriev I.V."/>
        </authorList>
    </citation>
    <scope>NUCLEOTIDE SEQUENCE</scope>
    <source>
        <strain evidence="1">P77</strain>
    </source>
</reference>
<dbReference type="EMBL" id="ML975545">
    <property type="protein sequence ID" value="KAF1828454.1"/>
    <property type="molecule type" value="Genomic_DNA"/>
</dbReference>
<gene>
    <name evidence="1" type="ORF">BDW02DRAFT_593240</name>
</gene>
<accession>A0A6A5K1Y7</accession>
<organism evidence="1 2">
    <name type="scientific">Decorospora gaudefroyi</name>
    <dbReference type="NCBI Taxonomy" id="184978"/>
    <lineage>
        <taxon>Eukaryota</taxon>
        <taxon>Fungi</taxon>
        <taxon>Dikarya</taxon>
        <taxon>Ascomycota</taxon>
        <taxon>Pezizomycotina</taxon>
        <taxon>Dothideomycetes</taxon>
        <taxon>Pleosporomycetidae</taxon>
        <taxon>Pleosporales</taxon>
        <taxon>Pleosporineae</taxon>
        <taxon>Pleosporaceae</taxon>
        <taxon>Decorospora</taxon>
    </lineage>
</organism>
<dbReference type="OrthoDB" id="2959714at2759"/>
<sequence length="313" mass="36460">MDRTEAETANPLVLQSVATLKGSLDHVLDVLASHHHPFLLVGCAAQRWMGSLGTMTDICEILIRDNMLNAIGSDLLATGIWKIDEPDPERPFGHDRVSKCDADLVLQRIRPENENEFYYLALWFETTYHIDVDSYAAIQVPDIYSWQPILVEESWHPAMHRDNGWWYGPRVHPDTKVPNAPPRSVHPNAIFFPGFPRGRSENHPQPILFPNLITYLDALIYHITYYKTSKPGLWSVSSWLLSNLTRYLYLELDHQQLPLLIELEGYEFMEGYLRRYVRKPRFVYRTDEKGEFEATRGREWEPESFPQWCGTMK</sequence>
<proteinExistence type="predicted"/>
<protein>
    <submittedName>
        <fullName evidence="1">Uncharacterized protein</fullName>
    </submittedName>
</protein>
<keyword evidence="2" id="KW-1185">Reference proteome</keyword>
<dbReference type="AlphaFoldDB" id="A0A6A5K1Y7"/>